<sequence>MADELMIEWEKLKLTKEEEEAADYEEEIAEERKEEIALSLLGKFLTPNTFSTKAMKTAMQVVWRPSRGMVVKELDKNLFLFQFFLKKDKDFALDKGPWAFDGHLLIMKEWTGTAQLLDIVFDKTGFWVKAYDVPAVRQTRVFAKFLGDKVGTFLRCDDNELLGTEKALCFRAEVDVLKSLQRGVMVKIDGMALWIKFKYSKLPDFCYGCGVLGHTLKACEVVDLETPTCSGEGNLEKEHTVQMVIDDGDVRIPPGDVFKCKLADMGRVVGCDRVRVVETSAGKNDTYLEQAEVARQPRQDQC</sequence>
<dbReference type="PANTHER" id="PTHR31286:SF167">
    <property type="entry name" value="OS09G0268800 PROTEIN"/>
    <property type="match status" value="1"/>
</dbReference>
<proteinExistence type="predicted"/>
<feature type="domain" description="DUF4283" evidence="2">
    <location>
        <begin position="33"/>
        <end position="113"/>
    </location>
</feature>
<organism evidence="4 5">
    <name type="scientific">Carnegiea gigantea</name>
    <dbReference type="NCBI Taxonomy" id="171969"/>
    <lineage>
        <taxon>Eukaryota</taxon>
        <taxon>Viridiplantae</taxon>
        <taxon>Streptophyta</taxon>
        <taxon>Embryophyta</taxon>
        <taxon>Tracheophyta</taxon>
        <taxon>Spermatophyta</taxon>
        <taxon>Magnoliopsida</taxon>
        <taxon>eudicotyledons</taxon>
        <taxon>Gunneridae</taxon>
        <taxon>Pentapetalae</taxon>
        <taxon>Caryophyllales</taxon>
        <taxon>Cactineae</taxon>
        <taxon>Cactaceae</taxon>
        <taxon>Cactoideae</taxon>
        <taxon>Echinocereeae</taxon>
        <taxon>Carnegiea</taxon>
    </lineage>
</organism>
<dbReference type="AlphaFoldDB" id="A0A9Q1QFG8"/>
<keyword evidence="1" id="KW-0175">Coiled coil</keyword>
<evidence type="ECO:0000259" key="2">
    <source>
        <dbReference type="Pfam" id="PF14111"/>
    </source>
</evidence>
<feature type="domain" description="Zinc knuckle CX2CX4HX4C" evidence="3">
    <location>
        <begin position="190"/>
        <end position="220"/>
    </location>
</feature>
<evidence type="ECO:0000256" key="1">
    <source>
        <dbReference type="SAM" id="Coils"/>
    </source>
</evidence>
<dbReference type="InterPro" id="IPR025836">
    <property type="entry name" value="Zn_knuckle_CX2CX4HX4C"/>
</dbReference>
<name>A0A9Q1QFG8_9CARY</name>
<dbReference type="InterPro" id="IPR025558">
    <property type="entry name" value="DUF4283"/>
</dbReference>
<protein>
    <recommendedName>
        <fullName evidence="6">CCHC-type domain-containing protein</fullName>
    </recommendedName>
</protein>
<dbReference type="PANTHER" id="PTHR31286">
    <property type="entry name" value="GLYCINE-RICH CELL WALL STRUCTURAL PROTEIN 1.8-LIKE"/>
    <property type="match status" value="1"/>
</dbReference>
<dbReference type="Pfam" id="PF14111">
    <property type="entry name" value="DUF4283"/>
    <property type="match status" value="1"/>
</dbReference>
<reference evidence="4" key="1">
    <citation type="submission" date="2022-04" db="EMBL/GenBank/DDBJ databases">
        <title>Carnegiea gigantea Genome sequencing and assembly v2.</title>
        <authorList>
            <person name="Copetti D."/>
            <person name="Sanderson M.J."/>
            <person name="Burquez A."/>
            <person name="Wojciechowski M.F."/>
        </authorList>
    </citation>
    <scope>NUCLEOTIDE SEQUENCE</scope>
    <source>
        <strain evidence="4">SGP5-SGP5p</strain>
        <tissue evidence="4">Aerial part</tissue>
    </source>
</reference>
<evidence type="ECO:0000259" key="3">
    <source>
        <dbReference type="Pfam" id="PF14392"/>
    </source>
</evidence>
<accession>A0A9Q1QFG8</accession>
<keyword evidence="5" id="KW-1185">Reference proteome</keyword>
<gene>
    <name evidence="4" type="ORF">Cgig2_023982</name>
</gene>
<evidence type="ECO:0000313" key="5">
    <source>
        <dbReference type="Proteomes" id="UP001153076"/>
    </source>
</evidence>
<dbReference type="Pfam" id="PF14392">
    <property type="entry name" value="zf-CCHC_4"/>
    <property type="match status" value="1"/>
</dbReference>
<dbReference type="OrthoDB" id="1433777at2759"/>
<dbReference type="EMBL" id="JAKOGI010000196">
    <property type="protein sequence ID" value="KAJ8440217.1"/>
    <property type="molecule type" value="Genomic_DNA"/>
</dbReference>
<dbReference type="InterPro" id="IPR040256">
    <property type="entry name" value="At4g02000-like"/>
</dbReference>
<feature type="coiled-coil region" evidence="1">
    <location>
        <begin position="7"/>
        <end position="34"/>
    </location>
</feature>
<comment type="caution">
    <text evidence="4">The sequence shown here is derived from an EMBL/GenBank/DDBJ whole genome shotgun (WGS) entry which is preliminary data.</text>
</comment>
<evidence type="ECO:0000313" key="4">
    <source>
        <dbReference type="EMBL" id="KAJ8440217.1"/>
    </source>
</evidence>
<evidence type="ECO:0008006" key="6">
    <source>
        <dbReference type="Google" id="ProtNLM"/>
    </source>
</evidence>
<dbReference type="Proteomes" id="UP001153076">
    <property type="component" value="Unassembled WGS sequence"/>
</dbReference>